<reference evidence="3 4" key="1">
    <citation type="submission" date="2016-02" db="EMBL/GenBank/DDBJ databases">
        <title>Genome analysis of coral dinoflagellate symbionts highlights evolutionary adaptations to a symbiotic lifestyle.</title>
        <authorList>
            <person name="Aranda M."/>
            <person name="Li Y."/>
            <person name="Liew Y.J."/>
            <person name="Baumgarten S."/>
            <person name="Simakov O."/>
            <person name="Wilson M."/>
            <person name="Piel J."/>
            <person name="Ashoor H."/>
            <person name="Bougouffa S."/>
            <person name="Bajic V.B."/>
            <person name="Ryu T."/>
            <person name="Ravasi T."/>
            <person name="Bayer T."/>
            <person name="Micklem G."/>
            <person name="Kim H."/>
            <person name="Bhak J."/>
            <person name="Lajeunesse T.C."/>
            <person name="Voolstra C.R."/>
        </authorList>
    </citation>
    <scope>NUCLEOTIDE SEQUENCE [LARGE SCALE GENOMIC DNA]</scope>
    <source>
        <strain evidence="3 4">CCMP2467</strain>
    </source>
</reference>
<keyword evidence="2" id="KW-0472">Membrane</keyword>
<dbReference type="Proteomes" id="UP000186817">
    <property type="component" value="Unassembled WGS sequence"/>
</dbReference>
<sequence length="97" mass="10824">MERERVKALEALGLLDTPQEEFFDSVTRRFDGNSGGDDEDDAGDHRVDGDGCGYSCQGLGMLVTMAMMSLLAALVNRSTNMNSNWSKRKKMLMMLRK</sequence>
<evidence type="ECO:0000313" key="4">
    <source>
        <dbReference type="Proteomes" id="UP000186817"/>
    </source>
</evidence>
<evidence type="ECO:0000256" key="2">
    <source>
        <dbReference type="SAM" id="Phobius"/>
    </source>
</evidence>
<feature type="region of interest" description="Disordered" evidence="1">
    <location>
        <begin position="27"/>
        <end position="46"/>
    </location>
</feature>
<keyword evidence="2" id="KW-1133">Transmembrane helix</keyword>
<feature type="transmembrane region" description="Helical" evidence="2">
    <location>
        <begin position="59"/>
        <end position="79"/>
    </location>
</feature>
<evidence type="ECO:0000313" key="3">
    <source>
        <dbReference type="EMBL" id="OLP98485.1"/>
    </source>
</evidence>
<dbReference type="EMBL" id="LSRX01000395">
    <property type="protein sequence ID" value="OLP98485.1"/>
    <property type="molecule type" value="Genomic_DNA"/>
</dbReference>
<keyword evidence="4" id="KW-1185">Reference proteome</keyword>
<name>A0A1Q9DTI5_SYMMI</name>
<dbReference type="AlphaFoldDB" id="A0A1Q9DTI5"/>
<protein>
    <submittedName>
        <fullName evidence="3">Uncharacterized protein</fullName>
    </submittedName>
</protein>
<keyword evidence="2" id="KW-0812">Transmembrane</keyword>
<comment type="caution">
    <text evidence="3">The sequence shown here is derived from an EMBL/GenBank/DDBJ whole genome shotgun (WGS) entry which is preliminary data.</text>
</comment>
<organism evidence="3 4">
    <name type="scientific">Symbiodinium microadriaticum</name>
    <name type="common">Dinoflagellate</name>
    <name type="synonym">Zooxanthella microadriatica</name>
    <dbReference type="NCBI Taxonomy" id="2951"/>
    <lineage>
        <taxon>Eukaryota</taxon>
        <taxon>Sar</taxon>
        <taxon>Alveolata</taxon>
        <taxon>Dinophyceae</taxon>
        <taxon>Suessiales</taxon>
        <taxon>Symbiodiniaceae</taxon>
        <taxon>Symbiodinium</taxon>
    </lineage>
</organism>
<gene>
    <name evidence="3" type="ORF">AK812_SmicGene19065</name>
</gene>
<proteinExistence type="predicted"/>
<evidence type="ECO:0000256" key="1">
    <source>
        <dbReference type="SAM" id="MobiDB-lite"/>
    </source>
</evidence>
<accession>A0A1Q9DTI5</accession>